<dbReference type="EMBL" id="JAQQAF010000005">
    <property type="protein sequence ID" value="KAJ8486389.1"/>
    <property type="molecule type" value="Genomic_DNA"/>
</dbReference>
<evidence type="ECO:0000313" key="3">
    <source>
        <dbReference type="Proteomes" id="UP001222027"/>
    </source>
</evidence>
<dbReference type="GO" id="GO:0042138">
    <property type="term" value="P:meiotic DNA double-strand break formation"/>
    <property type="evidence" value="ECO:0007669"/>
    <property type="project" value="InterPro"/>
</dbReference>
<dbReference type="PANTHER" id="PTHR35768">
    <property type="entry name" value="PROTEIN MULTIPOLAR SPINDLE 1"/>
    <property type="match status" value="1"/>
</dbReference>
<keyword evidence="1" id="KW-0175">Coiled coil</keyword>
<dbReference type="AlphaFoldDB" id="A0AAV8R584"/>
<evidence type="ECO:0000313" key="2">
    <source>
        <dbReference type="EMBL" id="KAJ8486389.1"/>
    </source>
</evidence>
<dbReference type="PANTHER" id="PTHR35768:SF1">
    <property type="entry name" value="PROTEIN MULTIPOLAR SPINDLE 1"/>
    <property type="match status" value="1"/>
</dbReference>
<reference evidence="2 3" key="1">
    <citation type="submission" date="2022-12" db="EMBL/GenBank/DDBJ databases">
        <title>Chromosome-scale assembly of the Ensete ventricosum genome.</title>
        <authorList>
            <person name="Dussert Y."/>
            <person name="Stocks J."/>
            <person name="Wendawek A."/>
            <person name="Woldeyes F."/>
            <person name="Nichols R.A."/>
            <person name="Borrell J.S."/>
        </authorList>
    </citation>
    <scope>NUCLEOTIDE SEQUENCE [LARGE SCALE GENOMIC DNA]</scope>
    <source>
        <strain evidence="3">cv. Maze</strain>
        <tissue evidence="2">Seeds</tissue>
    </source>
</reference>
<dbReference type="GO" id="GO:0007059">
    <property type="term" value="P:chromosome segregation"/>
    <property type="evidence" value="ECO:0007669"/>
    <property type="project" value="TreeGrafter"/>
</dbReference>
<proteinExistence type="predicted"/>
<dbReference type="Proteomes" id="UP001222027">
    <property type="component" value="Unassembled WGS sequence"/>
</dbReference>
<comment type="caution">
    <text evidence="2">The sequence shown here is derived from an EMBL/GenBank/DDBJ whole genome shotgun (WGS) entry which is preliminary data.</text>
</comment>
<feature type="coiled-coil region" evidence="1">
    <location>
        <begin position="89"/>
        <end position="116"/>
    </location>
</feature>
<evidence type="ECO:0000256" key="1">
    <source>
        <dbReference type="SAM" id="Coils"/>
    </source>
</evidence>
<name>A0AAV8R584_ENSVE</name>
<evidence type="ECO:0008006" key="4">
    <source>
        <dbReference type="Google" id="ProtNLM"/>
    </source>
</evidence>
<keyword evidence="3" id="KW-1185">Reference proteome</keyword>
<dbReference type="GO" id="GO:0000212">
    <property type="term" value="P:meiotic spindle organization"/>
    <property type="evidence" value="ECO:0007669"/>
    <property type="project" value="InterPro"/>
</dbReference>
<gene>
    <name evidence="2" type="ORF">OPV22_018874</name>
</gene>
<organism evidence="2 3">
    <name type="scientific">Ensete ventricosum</name>
    <name type="common">Abyssinian banana</name>
    <name type="synonym">Musa ensete</name>
    <dbReference type="NCBI Taxonomy" id="4639"/>
    <lineage>
        <taxon>Eukaryota</taxon>
        <taxon>Viridiplantae</taxon>
        <taxon>Streptophyta</taxon>
        <taxon>Embryophyta</taxon>
        <taxon>Tracheophyta</taxon>
        <taxon>Spermatophyta</taxon>
        <taxon>Magnoliopsida</taxon>
        <taxon>Liliopsida</taxon>
        <taxon>Zingiberales</taxon>
        <taxon>Musaceae</taxon>
        <taxon>Ensete</taxon>
    </lineage>
</organism>
<sequence length="420" mass="48129">MDRWIRSGSPLEGILTLRLPNKTKRPPSFLPLVVSSRILFYRHYLRLPVAMPPTPSPRCDSPSFKVALALALIRFNRIHRPSPSFSSDAQRWKRKAKDRKLEILRLREELKQLEDGRACEADLPIASCRCHFFDGIGELGGDGSGHGDGGHWINEVLRRRFLRLVRWKERKKKVDGPLNRKHFLAVDSENEIEQLGTSVDFLVEFTDNILVKGEIGPSFATFSHQAIDFILASLKNLLSSQKEIEFIEDIVNGLIMRLIRRMCAIPENDVSHSVNSDSDPQFCVQHVIRKLGNEPFVGQKILLLVSQKTSVVIDSLLLMDPFDDSFPCLHGNMFMMIELMEFLISDYVRSWISIEDFDMRLLEEWVRSVIQARKASELLESRNGLYMLYMERVVGELAKILSPLASQGKLDADILPYMYC</sequence>
<protein>
    <recommendedName>
        <fullName evidence="4">Protein MULTIPOLAR SPINDLE 1</fullName>
    </recommendedName>
</protein>
<accession>A0AAV8R584</accession>
<dbReference type="InterPro" id="IPR037500">
    <property type="entry name" value="Msp1"/>
</dbReference>
<dbReference type="GO" id="GO:0007140">
    <property type="term" value="P:male meiotic nuclear division"/>
    <property type="evidence" value="ECO:0007669"/>
    <property type="project" value="TreeGrafter"/>
</dbReference>